<sequence length="303" mass="32020">MGEGVLYGGLAGVFLGLVLLVLTLVPARRDGEEGVSGAVRAIERDYAGRGRAPARGGGESALMRRFRALALRLSPAGVAGRMQERLDRAGNPGGWTPERLLSFKGCGLVAGAAAGLLLLLRAPVYGPLPVLLLGAAGFFLPDVLLYNQGLKRQESIGRTLPDILDLLVVSVESGLGFDAALARVGQSTGGPLAAELVRVMQEVQIGKSREEALRAMSHRSSVPELRTFVGALVQASDLGIPIGKVLREQAGEMRTKRRQRAEERAQKLAVKITVPVVFCLFPAIFLVLLGPGIIAYLSGSGLR</sequence>
<dbReference type="InterPro" id="IPR018076">
    <property type="entry name" value="T2SS_GspF_dom"/>
</dbReference>
<evidence type="ECO:0000256" key="3">
    <source>
        <dbReference type="ARBA" id="ARBA00022692"/>
    </source>
</evidence>
<evidence type="ECO:0000256" key="5">
    <source>
        <dbReference type="ARBA" id="ARBA00023136"/>
    </source>
</evidence>
<feature type="transmembrane region" description="Helical" evidence="6">
    <location>
        <begin position="6"/>
        <end position="25"/>
    </location>
</feature>
<comment type="subcellular location">
    <subcellularLocation>
        <location evidence="1">Cell membrane</location>
        <topology evidence="1">Multi-pass membrane protein</topology>
    </subcellularLocation>
</comment>
<evidence type="ECO:0000256" key="6">
    <source>
        <dbReference type="SAM" id="Phobius"/>
    </source>
</evidence>
<evidence type="ECO:0000256" key="2">
    <source>
        <dbReference type="ARBA" id="ARBA00022475"/>
    </source>
</evidence>
<evidence type="ECO:0000256" key="4">
    <source>
        <dbReference type="ARBA" id="ARBA00022989"/>
    </source>
</evidence>
<evidence type="ECO:0000256" key="1">
    <source>
        <dbReference type="ARBA" id="ARBA00004651"/>
    </source>
</evidence>
<evidence type="ECO:0000313" key="8">
    <source>
        <dbReference type="EMBL" id="GAA0942298.1"/>
    </source>
</evidence>
<proteinExistence type="predicted"/>
<feature type="transmembrane region" description="Helical" evidence="6">
    <location>
        <begin position="126"/>
        <end position="146"/>
    </location>
</feature>
<dbReference type="PANTHER" id="PTHR35007:SF2">
    <property type="entry name" value="PILUS ASSEMBLE PROTEIN"/>
    <property type="match status" value="1"/>
</dbReference>
<name>A0ABN1QHC5_9ACTN</name>
<evidence type="ECO:0000313" key="9">
    <source>
        <dbReference type="Proteomes" id="UP001500665"/>
    </source>
</evidence>
<keyword evidence="5 6" id="KW-0472">Membrane</keyword>
<feature type="transmembrane region" description="Helical" evidence="6">
    <location>
        <begin position="268"/>
        <end position="297"/>
    </location>
</feature>
<organism evidence="8 9">
    <name type="scientific">Actinocorallia libanotica</name>
    <dbReference type="NCBI Taxonomy" id="46162"/>
    <lineage>
        <taxon>Bacteria</taxon>
        <taxon>Bacillati</taxon>
        <taxon>Actinomycetota</taxon>
        <taxon>Actinomycetes</taxon>
        <taxon>Streptosporangiales</taxon>
        <taxon>Thermomonosporaceae</taxon>
        <taxon>Actinocorallia</taxon>
    </lineage>
</organism>
<evidence type="ECO:0000259" key="7">
    <source>
        <dbReference type="Pfam" id="PF00482"/>
    </source>
</evidence>
<gene>
    <name evidence="8" type="ORF">GCM10009550_13410</name>
</gene>
<dbReference type="Pfam" id="PF00482">
    <property type="entry name" value="T2SSF"/>
    <property type="match status" value="1"/>
</dbReference>
<keyword evidence="9" id="KW-1185">Reference proteome</keyword>
<comment type="caution">
    <text evidence="8">The sequence shown here is derived from an EMBL/GenBank/DDBJ whole genome shotgun (WGS) entry which is preliminary data.</text>
</comment>
<reference evidence="8 9" key="1">
    <citation type="journal article" date="2019" name="Int. J. Syst. Evol. Microbiol.">
        <title>The Global Catalogue of Microorganisms (GCM) 10K type strain sequencing project: providing services to taxonomists for standard genome sequencing and annotation.</title>
        <authorList>
            <consortium name="The Broad Institute Genomics Platform"/>
            <consortium name="The Broad Institute Genome Sequencing Center for Infectious Disease"/>
            <person name="Wu L."/>
            <person name="Ma J."/>
        </authorList>
    </citation>
    <scope>NUCLEOTIDE SEQUENCE [LARGE SCALE GENOMIC DNA]</scope>
    <source>
        <strain evidence="8 9">JCM 10696</strain>
    </source>
</reference>
<dbReference type="RefSeq" id="WP_344237849.1">
    <property type="nucleotide sequence ID" value="NZ_BAAAHH010000003.1"/>
</dbReference>
<keyword evidence="3 6" id="KW-0812">Transmembrane</keyword>
<dbReference type="EMBL" id="BAAAHH010000003">
    <property type="protein sequence ID" value="GAA0942298.1"/>
    <property type="molecule type" value="Genomic_DNA"/>
</dbReference>
<dbReference type="Proteomes" id="UP001500665">
    <property type="component" value="Unassembled WGS sequence"/>
</dbReference>
<feature type="domain" description="Type II secretion system protein GspF" evidence="7">
    <location>
        <begin position="164"/>
        <end position="289"/>
    </location>
</feature>
<keyword evidence="2" id="KW-1003">Cell membrane</keyword>
<keyword evidence="4 6" id="KW-1133">Transmembrane helix</keyword>
<protein>
    <submittedName>
        <fullName evidence="8">Type II secretion system F family protein</fullName>
    </submittedName>
</protein>
<accession>A0ABN1QHC5</accession>
<dbReference type="PANTHER" id="PTHR35007">
    <property type="entry name" value="INTEGRAL MEMBRANE PROTEIN-RELATED"/>
    <property type="match status" value="1"/>
</dbReference>